<proteinExistence type="predicted"/>
<dbReference type="Proteomes" id="UP000297910">
    <property type="component" value="Unassembled WGS sequence"/>
</dbReference>
<reference evidence="1 2" key="1">
    <citation type="submission" date="2017-12" db="EMBL/GenBank/DDBJ databases">
        <title>Comparative genomics of Botrytis spp.</title>
        <authorList>
            <person name="Valero-Jimenez C.A."/>
            <person name="Tapia P."/>
            <person name="Veloso J."/>
            <person name="Silva-Moreno E."/>
            <person name="Staats M."/>
            <person name="Valdes J.H."/>
            <person name="Van Kan J.A.L."/>
        </authorList>
    </citation>
    <scope>NUCLEOTIDE SEQUENCE [LARGE SCALE GENOMIC DNA]</scope>
    <source>
        <strain evidence="1 2">Bp0003</strain>
    </source>
</reference>
<organism evidence="1 2">
    <name type="scientific">Botrytis paeoniae</name>
    <dbReference type="NCBI Taxonomy" id="278948"/>
    <lineage>
        <taxon>Eukaryota</taxon>
        <taxon>Fungi</taxon>
        <taxon>Dikarya</taxon>
        <taxon>Ascomycota</taxon>
        <taxon>Pezizomycotina</taxon>
        <taxon>Leotiomycetes</taxon>
        <taxon>Helotiales</taxon>
        <taxon>Sclerotiniaceae</taxon>
        <taxon>Botrytis</taxon>
    </lineage>
</organism>
<accession>A0A4Z1FQ29</accession>
<gene>
    <name evidence="1" type="ORF">BPAE_0088g00310</name>
</gene>
<protein>
    <submittedName>
        <fullName evidence="1">Uncharacterized protein</fullName>
    </submittedName>
</protein>
<keyword evidence="2" id="KW-1185">Reference proteome</keyword>
<sequence length="148" mass="16405">MRRSIRNNSTRFVDDPIRIGYGYLCYFPDNFIFQEIGEELVDVLLPLCLLSGKPRQEIVAACTPSCTEIAYLASELNLIIKAGPCSPVTFYSPVRGDVVSEDNARLLHGNRGQFGEVQITLLLGIKLADNPSRPYAAAQVELLRSEEA</sequence>
<evidence type="ECO:0000313" key="2">
    <source>
        <dbReference type="Proteomes" id="UP000297910"/>
    </source>
</evidence>
<evidence type="ECO:0000313" key="1">
    <source>
        <dbReference type="EMBL" id="TGO25079.1"/>
    </source>
</evidence>
<name>A0A4Z1FQ29_9HELO</name>
<comment type="caution">
    <text evidence="1">The sequence shown here is derived from an EMBL/GenBank/DDBJ whole genome shotgun (WGS) entry which is preliminary data.</text>
</comment>
<dbReference type="EMBL" id="PQXI01000088">
    <property type="protein sequence ID" value="TGO25079.1"/>
    <property type="molecule type" value="Genomic_DNA"/>
</dbReference>
<dbReference type="AlphaFoldDB" id="A0A4Z1FQ29"/>